<gene>
    <name evidence="8" type="ORF">WJX81_002479</name>
</gene>
<organism evidence="8 9">
    <name type="scientific">Elliptochloris bilobata</name>
    <dbReference type="NCBI Taxonomy" id="381761"/>
    <lineage>
        <taxon>Eukaryota</taxon>
        <taxon>Viridiplantae</taxon>
        <taxon>Chlorophyta</taxon>
        <taxon>core chlorophytes</taxon>
        <taxon>Trebouxiophyceae</taxon>
        <taxon>Trebouxiophyceae incertae sedis</taxon>
        <taxon>Elliptochloris clade</taxon>
        <taxon>Elliptochloris</taxon>
    </lineage>
</organism>
<dbReference type="InterPro" id="IPR000225">
    <property type="entry name" value="Armadillo"/>
</dbReference>
<dbReference type="Gene3D" id="1.25.10.10">
    <property type="entry name" value="Leucine-rich Repeat Variant"/>
    <property type="match status" value="2"/>
</dbReference>
<dbReference type="CDD" id="cd15457">
    <property type="entry name" value="NADAR"/>
    <property type="match status" value="1"/>
</dbReference>
<reference evidence="8 9" key="1">
    <citation type="journal article" date="2024" name="Nat. Commun.">
        <title>Phylogenomics reveals the evolutionary origins of lichenization in chlorophyte algae.</title>
        <authorList>
            <person name="Puginier C."/>
            <person name="Libourel C."/>
            <person name="Otte J."/>
            <person name="Skaloud P."/>
            <person name="Haon M."/>
            <person name="Grisel S."/>
            <person name="Petersen M."/>
            <person name="Berrin J.G."/>
            <person name="Delaux P.M."/>
            <person name="Dal Grande F."/>
            <person name="Keller J."/>
        </authorList>
    </citation>
    <scope>NUCLEOTIDE SEQUENCE [LARGE SCALE GENOMIC DNA]</scope>
    <source>
        <strain evidence="8 9">SAG 245.80</strain>
    </source>
</reference>
<dbReference type="NCBIfam" id="TIGR00227">
    <property type="entry name" value="ribD_Cterm"/>
    <property type="match status" value="1"/>
</dbReference>
<evidence type="ECO:0000256" key="6">
    <source>
        <dbReference type="PROSITE-ProRule" id="PRU00259"/>
    </source>
</evidence>
<dbReference type="Pfam" id="PF00514">
    <property type="entry name" value="Arm"/>
    <property type="match status" value="3"/>
</dbReference>
<dbReference type="SUPFAM" id="SSF53597">
    <property type="entry name" value="Dihydrofolate reductase-like"/>
    <property type="match status" value="1"/>
</dbReference>
<dbReference type="AlphaFoldDB" id="A0AAW1RUQ8"/>
<dbReference type="Pfam" id="PF08719">
    <property type="entry name" value="NADAR"/>
    <property type="match status" value="1"/>
</dbReference>
<feature type="repeat" description="ARM" evidence="6">
    <location>
        <begin position="143"/>
        <end position="170"/>
    </location>
</feature>
<dbReference type="GO" id="GO:0050661">
    <property type="term" value="F:NADP binding"/>
    <property type="evidence" value="ECO:0007669"/>
    <property type="project" value="InterPro"/>
</dbReference>
<evidence type="ECO:0000256" key="1">
    <source>
        <dbReference type="ARBA" id="ARBA00004910"/>
    </source>
</evidence>
<feature type="repeat" description="ARM" evidence="6">
    <location>
        <begin position="101"/>
        <end position="144"/>
    </location>
</feature>
<dbReference type="InterPro" id="IPR016193">
    <property type="entry name" value="Cytidine_deaminase-like"/>
</dbReference>
<feature type="domain" description="CMP/dCMP-type deaminase" evidence="7">
    <location>
        <begin position="331"/>
        <end position="454"/>
    </location>
</feature>
<evidence type="ECO:0000256" key="2">
    <source>
        <dbReference type="ARBA" id="ARBA00013173"/>
    </source>
</evidence>
<dbReference type="PANTHER" id="PTHR38011">
    <property type="entry name" value="DIHYDROFOLATE REDUCTASE FAMILY PROTEIN (AFU_ORTHOLOGUE AFUA_8G06820)"/>
    <property type="match status" value="1"/>
</dbReference>
<accession>A0AAW1RUQ8</accession>
<evidence type="ECO:0000256" key="3">
    <source>
        <dbReference type="ARBA" id="ARBA00022857"/>
    </source>
</evidence>
<proteinExistence type="predicted"/>
<comment type="pathway">
    <text evidence="1">Cofactor biosynthesis; riboflavin biosynthesis; 5-amino-6-(D-ribitylamino)uracil from GTP: step 3/4.</text>
</comment>
<dbReference type="SMART" id="SM00185">
    <property type="entry name" value="ARM"/>
    <property type="match status" value="5"/>
</dbReference>
<dbReference type="Gene3D" id="1.10.357.40">
    <property type="entry name" value="YbiA-like"/>
    <property type="match status" value="1"/>
</dbReference>
<sequence>MVEDEIITKSPSNFQAMATFIRATKNCLTRSWPQLAALLTAYCDAADDAPSLSNSSYNSYVSCLVELVEALPYTLHAALLVLKALKVQSRQPAARQAFGERGMCAVVALLATGPEAQVAAEAANALLNLCYERSNVDAVLRSGGLGPLVRLLQQSGEDVQANAAGAIQSICFQAPGRVSACAAGAVPALVALLGSGHTSVQARVAGALHNLSSDASAIALIRRAGGIPPLVELLGAPAWGVCASAAGALQNLSREIASRQAISSLGAVPSLARLLSCPDAQAQVCAAGALLNIVGPVLEDLPGGPAQRRARPLQRLVLCGAAESEGRGLTEQDLAYLVSAAELADQSAGLTAPHPNSGCVLVAPGGRVLSQTFQRAQGSESAERAAVAAAGSAARGATAYLNLESGDCHGDLDASTGALISAGVARAVVGLRHPLAHLRGAGAAAMQRAGVAVEVLGEAPVLAPPERCDDALGACLRANEALLHRAATGRPFSVLKYAMTADGKIATSAGHAAWVSSPASRQLVFEARARSDAIVVGGNTVRRDNPQLTTRREGGHTPARIVMSRTLDLPQNANLWDVSTAPTIVMTQRGARRAFQDALSALGVEVVQFDFLTPEAVAAYCQERGFLQVLWECGGTLAAPAIASGVIHKALAFIAPKLIGGVRAPSPVGELGNVEMTQALSLADAVWQPVGPDMLLSGYLPASGGLAAVEAALAVGALARGTLDTAHASSSGARSNTVVAAPAATAGAAPAPLRGCNGAAAAGPVAAGVQSRRPWRRRSGEVVEFYKAWDRHGALSNFSPHVVDLPGGPVSACGALSRGAVRAWPSVEHFYQAQKFAGVDDQEAKAAVEAIAAAASPEEAARIGRRVERAQPDLLRADWAAAKLTVMAVALRAKFTRHVGPRRMLLGTAAQLVEASPHDYFWGRGVDGSGANHLGALLMRLRDELAAGEPKSKPYMAPVGFPGGLARAAAAPRKPVAPAAREAAGHARG</sequence>
<dbReference type="InterPro" id="IPR016024">
    <property type="entry name" value="ARM-type_fold"/>
</dbReference>
<dbReference type="Gene3D" id="3.40.430.10">
    <property type="entry name" value="Dihydrofolate Reductase, subunit A"/>
    <property type="match status" value="1"/>
</dbReference>
<comment type="caution">
    <text evidence="8">The sequence shown here is derived from an EMBL/GenBank/DDBJ whole genome shotgun (WGS) entry which is preliminary data.</text>
</comment>
<feature type="repeat" description="ARM" evidence="6">
    <location>
        <begin position="266"/>
        <end position="293"/>
    </location>
</feature>
<dbReference type="Proteomes" id="UP001445335">
    <property type="component" value="Unassembled WGS sequence"/>
</dbReference>
<dbReference type="EC" id="1.1.1.193" evidence="2"/>
<dbReference type="PROSITE" id="PS51747">
    <property type="entry name" value="CYT_DCMP_DEAMINASES_2"/>
    <property type="match status" value="1"/>
</dbReference>
<dbReference type="EMBL" id="JALJOU010000023">
    <property type="protein sequence ID" value="KAK9837096.1"/>
    <property type="molecule type" value="Genomic_DNA"/>
</dbReference>
<dbReference type="GO" id="GO:0009231">
    <property type="term" value="P:riboflavin biosynthetic process"/>
    <property type="evidence" value="ECO:0007669"/>
    <property type="project" value="InterPro"/>
</dbReference>
<dbReference type="InterPro" id="IPR037238">
    <property type="entry name" value="YbiA-like_sf"/>
</dbReference>
<evidence type="ECO:0000313" key="9">
    <source>
        <dbReference type="Proteomes" id="UP001445335"/>
    </source>
</evidence>
<dbReference type="SUPFAM" id="SSF143990">
    <property type="entry name" value="YbiA-like"/>
    <property type="match status" value="1"/>
</dbReference>
<dbReference type="GO" id="GO:0008835">
    <property type="term" value="F:diaminohydroxyphosphoribosylaminopyrimidine deaminase activity"/>
    <property type="evidence" value="ECO:0007669"/>
    <property type="project" value="InterPro"/>
</dbReference>
<dbReference type="Pfam" id="PF01872">
    <property type="entry name" value="RibD_C"/>
    <property type="match status" value="1"/>
</dbReference>
<dbReference type="NCBIfam" id="TIGR02464">
    <property type="entry name" value="ribofla_fusion"/>
    <property type="match status" value="1"/>
</dbReference>
<dbReference type="InterPro" id="IPR012816">
    <property type="entry name" value="NADAR"/>
</dbReference>
<dbReference type="InterPro" id="IPR011549">
    <property type="entry name" value="RibD_C"/>
</dbReference>
<dbReference type="InterPro" id="IPR024072">
    <property type="entry name" value="DHFR-like_dom_sf"/>
</dbReference>
<feature type="repeat" description="ARM" evidence="6">
    <location>
        <begin position="225"/>
        <end position="267"/>
    </location>
</feature>
<protein>
    <recommendedName>
        <fullName evidence="2">5-amino-6-(5-phosphoribosylamino)uracil reductase</fullName>
        <ecNumber evidence="2">1.1.1.193</ecNumber>
    </recommendedName>
</protein>
<dbReference type="InterPro" id="IPR002734">
    <property type="entry name" value="RibDG_C"/>
</dbReference>
<dbReference type="Gene3D" id="3.40.140.10">
    <property type="entry name" value="Cytidine Deaminase, domain 2"/>
    <property type="match status" value="1"/>
</dbReference>
<keyword evidence="5" id="KW-0511">Multifunctional enzyme</keyword>
<evidence type="ECO:0000256" key="5">
    <source>
        <dbReference type="ARBA" id="ARBA00023268"/>
    </source>
</evidence>
<name>A0AAW1RUQ8_9CHLO</name>
<evidence type="ECO:0000313" key="8">
    <source>
        <dbReference type="EMBL" id="KAK9837096.1"/>
    </source>
</evidence>
<dbReference type="InterPro" id="IPR004794">
    <property type="entry name" value="Eubact_RibD"/>
</dbReference>
<dbReference type="SUPFAM" id="SSF53927">
    <property type="entry name" value="Cytidine deaminase-like"/>
    <property type="match status" value="1"/>
</dbReference>
<keyword evidence="3" id="KW-0521">NADP</keyword>
<dbReference type="NCBIfam" id="TIGR00326">
    <property type="entry name" value="eubact_ribD"/>
    <property type="match status" value="1"/>
</dbReference>
<dbReference type="InterPro" id="IPR002125">
    <property type="entry name" value="CMP_dCMP_dom"/>
</dbReference>
<dbReference type="InterPro" id="IPR011989">
    <property type="entry name" value="ARM-like"/>
</dbReference>
<dbReference type="InterPro" id="IPR050765">
    <property type="entry name" value="Riboflavin_Biosynth_HTPR"/>
</dbReference>
<feature type="repeat" description="ARM" evidence="6">
    <location>
        <begin position="184"/>
        <end position="226"/>
    </location>
</feature>
<keyword evidence="4" id="KW-0560">Oxidoreductase</keyword>
<evidence type="ECO:0000256" key="4">
    <source>
        <dbReference type="ARBA" id="ARBA00023002"/>
    </source>
</evidence>
<dbReference type="PROSITE" id="PS50176">
    <property type="entry name" value="ARM_REPEAT"/>
    <property type="match status" value="5"/>
</dbReference>
<dbReference type="PANTHER" id="PTHR38011:SF7">
    <property type="entry name" value="2,5-DIAMINO-6-RIBOSYLAMINO-4(3H)-PYRIMIDINONE 5'-PHOSPHATE REDUCTASE"/>
    <property type="match status" value="1"/>
</dbReference>
<evidence type="ECO:0000259" key="7">
    <source>
        <dbReference type="PROSITE" id="PS51747"/>
    </source>
</evidence>
<dbReference type="SUPFAM" id="SSF48371">
    <property type="entry name" value="ARM repeat"/>
    <property type="match status" value="1"/>
</dbReference>
<dbReference type="GO" id="GO:0008703">
    <property type="term" value="F:5-amino-6-(5-phosphoribosylamino)uracil reductase activity"/>
    <property type="evidence" value="ECO:0007669"/>
    <property type="project" value="UniProtKB-EC"/>
</dbReference>
<keyword evidence="9" id="KW-1185">Reference proteome</keyword>